<accession>A0A918C7N9</accession>
<gene>
    <name evidence="3" type="ORF">GCM10010280_67190</name>
</gene>
<sequence>MPQNVIYRVITFAKGDKVAYLGTTLLDAEQYPADELVALYRERWEIELAFDEIKNHLGPGGPIRSRTPEGVRQELWAYLAVHHAIRQFAHTAALARPTVDADRVSYLNCVRIIPSQLGATPTKLTRSFAEAGSGGTRPPPPDPARPGLPTRDQEAEPLACAEDSRQTRHGPARSLGAQPDLEAEEQPSGREAGAQGNASSDLALDVSFCHTPISHCGGNQCHKVVGPAIGLFRRYLNAASAADEVGPVLAREPAATTDTLWVGVKHRPRNVVRVEDQKAAVEVGLASPQSHPLRSDLVARRPLGTPHWFSRHHFAGHGLLAVGTAEDGHAVILSGCMPRYEVETLRPLHWPAKAPPRSHRLSPGAAPKETRRPCITPTRHPIGPR</sequence>
<keyword evidence="4" id="KW-1185">Reference proteome</keyword>
<dbReference type="GO" id="GO:0004803">
    <property type="term" value="F:transposase activity"/>
    <property type="evidence" value="ECO:0007669"/>
    <property type="project" value="InterPro"/>
</dbReference>
<dbReference type="InterPro" id="IPR002559">
    <property type="entry name" value="Transposase_11"/>
</dbReference>
<dbReference type="SUPFAM" id="SSF53098">
    <property type="entry name" value="Ribonuclease H-like"/>
    <property type="match status" value="1"/>
</dbReference>
<dbReference type="AlphaFoldDB" id="A0A918C7N9"/>
<feature type="region of interest" description="Disordered" evidence="1">
    <location>
        <begin position="350"/>
        <end position="385"/>
    </location>
</feature>
<dbReference type="Proteomes" id="UP000656732">
    <property type="component" value="Unassembled WGS sequence"/>
</dbReference>
<organism evidence="3 4">
    <name type="scientific">Streptomyces pilosus</name>
    <dbReference type="NCBI Taxonomy" id="28893"/>
    <lineage>
        <taxon>Bacteria</taxon>
        <taxon>Bacillati</taxon>
        <taxon>Actinomycetota</taxon>
        <taxon>Actinomycetes</taxon>
        <taxon>Kitasatosporales</taxon>
        <taxon>Streptomycetaceae</taxon>
        <taxon>Streptomyces</taxon>
    </lineage>
</organism>
<evidence type="ECO:0000313" key="3">
    <source>
        <dbReference type="EMBL" id="GGR10008.1"/>
    </source>
</evidence>
<dbReference type="InterPro" id="IPR012337">
    <property type="entry name" value="RNaseH-like_sf"/>
</dbReference>
<evidence type="ECO:0000259" key="2">
    <source>
        <dbReference type="Pfam" id="PF01609"/>
    </source>
</evidence>
<dbReference type="GO" id="GO:0003677">
    <property type="term" value="F:DNA binding"/>
    <property type="evidence" value="ECO:0007669"/>
    <property type="project" value="InterPro"/>
</dbReference>
<feature type="region of interest" description="Disordered" evidence="1">
    <location>
        <begin position="128"/>
        <end position="197"/>
    </location>
</feature>
<comment type="caution">
    <text evidence="3">The sequence shown here is derived from an EMBL/GenBank/DDBJ whole genome shotgun (WGS) entry which is preliminary data.</text>
</comment>
<feature type="domain" description="Transposase IS4-like" evidence="2">
    <location>
        <begin position="19"/>
        <end position="81"/>
    </location>
</feature>
<dbReference type="Pfam" id="PF01609">
    <property type="entry name" value="DDE_Tnp_1"/>
    <property type="match status" value="1"/>
</dbReference>
<evidence type="ECO:0000313" key="4">
    <source>
        <dbReference type="Proteomes" id="UP000656732"/>
    </source>
</evidence>
<reference evidence="3" key="2">
    <citation type="submission" date="2020-09" db="EMBL/GenBank/DDBJ databases">
        <authorList>
            <person name="Sun Q."/>
            <person name="Ohkuma M."/>
        </authorList>
    </citation>
    <scope>NUCLEOTIDE SEQUENCE</scope>
    <source>
        <strain evidence="3">JCM 4403</strain>
    </source>
</reference>
<dbReference type="EMBL" id="BMTU01000024">
    <property type="protein sequence ID" value="GGR10008.1"/>
    <property type="molecule type" value="Genomic_DNA"/>
</dbReference>
<reference evidence="3" key="1">
    <citation type="journal article" date="2014" name="Int. J. Syst. Evol. Microbiol.">
        <title>Complete genome sequence of Corynebacterium casei LMG S-19264T (=DSM 44701T), isolated from a smear-ripened cheese.</title>
        <authorList>
            <consortium name="US DOE Joint Genome Institute (JGI-PGF)"/>
            <person name="Walter F."/>
            <person name="Albersmeier A."/>
            <person name="Kalinowski J."/>
            <person name="Ruckert C."/>
        </authorList>
    </citation>
    <scope>NUCLEOTIDE SEQUENCE</scope>
    <source>
        <strain evidence="3">JCM 4403</strain>
    </source>
</reference>
<name>A0A918C7N9_9ACTN</name>
<feature type="compositionally biased region" description="Pro residues" evidence="1">
    <location>
        <begin position="137"/>
        <end position="146"/>
    </location>
</feature>
<dbReference type="GO" id="GO:0006313">
    <property type="term" value="P:DNA transposition"/>
    <property type="evidence" value="ECO:0007669"/>
    <property type="project" value="InterPro"/>
</dbReference>
<evidence type="ECO:0000256" key="1">
    <source>
        <dbReference type="SAM" id="MobiDB-lite"/>
    </source>
</evidence>
<protein>
    <recommendedName>
        <fullName evidence="2">Transposase IS4-like domain-containing protein</fullName>
    </recommendedName>
</protein>
<proteinExistence type="predicted"/>